<dbReference type="GO" id="GO:0045944">
    <property type="term" value="P:positive regulation of transcription by RNA polymerase II"/>
    <property type="evidence" value="ECO:0007669"/>
    <property type="project" value="InterPro"/>
</dbReference>
<evidence type="ECO:0000256" key="6">
    <source>
        <dbReference type="ARBA" id="ARBA00023125"/>
    </source>
</evidence>
<keyword evidence="8" id="KW-0804">Transcription</keyword>
<protein>
    <submittedName>
        <fullName evidence="13">Myocyte enhancer factor 2cb isoform X7</fullName>
    </submittedName>
</protein>
<feature type="domain" description="MADS-box" evidence="11">
    <location>
        <begin position="1"/>
        <end position="61"/>
    </location>
</feature>
<name>A0A979ENJ7_ICTPU</name>
<dbReference type="AlphaFoldDB" id="A0A979ENJ7"/>
<gene>
    <name evidence="13" type="primary">mef2cb</name>
</gene>
<sequence length="488" mass="52636">MGRKKIQITRIMDERNRQVTFTKRKFGLMKKAYELSVLCDCEIALIIFNSTNKLFQYASTDMDKVLLKYTEYNEPHESRTNSDIVETLRKKGLNGCDSPDPDADDSALSKKENKGSESSELESALSLTPRTEEKYKLINEEFDHVIKTHKIPAVPPSNYDMPVSIPVSNQIYSHPGGSLGNHNLVPLSHHGIQRNSMSPGVTHRPPSAGGLMGADLTTGPGTSAGNGYGNHRNSPGLLVSSGGMNKNMQAKSPPPMNLGMNSRKPDLRVLIPPGTKNNMPSINQRINNSQSAQSLATPVVSVATPTLPGQGMGGYPSAISTSYGTEYSLSSADLSSISGFSSANTLHLGSMSGWQQQHLQNMQHSALGQLGNCTSSHLCQGSNLSLPSTQSLHIKSEPVSPPRDRSSSATPGGYAPPPSHPQQHQAQPPQQAPPPQGRSPADSLSSEGSERDEHRPDFHSPLGMGRPVLDERDSPSVKRVRLSEGWAT</sequence>
<dbReference type="GO" id="GO:0007507">
    <property type="term" value="P:heart development"/>
    <property type="evidence" value="ECO:0007669"/>
    <property type="project" value="UniProtKB-ARBA"/>
</dbReference>
<dbReference type="PANTHER" id="PTHR11945">
    <property type="entry name" value="MADS BOX PROTEIN"/>
    <property type="match status" value="1"/>
</dbReference>
<feature type="compositionally biased region" description="Basic and acidic residues" evidence="10">
    <location>
        <begin position="107"/>
        <end position="117"/>
    </location>
</feature>
<feature type="compositionally biased region" description="Basic and acidic residues" evidence="10">
    <location>
        <begin position="448"/>
        <end position="458"/>
    </location>
</feature>
<dbReference type="OrthoDB" id="1898716at2759"/>
<proteinExistence type="predicted"/>
<comment type="subcellular location">
    <subcellularLocation>
        <location evidence="1">Nucleus</location>
    </subcellularLocation>
</comment>
<dbReference type="PANTHER" id="PTHR11945:SF534">
    <property type="entry name" value="MYOCYTE-SPECIFIC ENHANCER FACTOR 2"/>
    <property type="match status" value="1"/>
</dbReference>
<dbReference type="GeneID" id="108255865"/>
<organism evidence="12 13">
    <name type="scientific">Ictalurus punctatus</name>
    <name type="common">Channel catfish</name>
    <name type="synonym">Silurus punctatus</name>
    <dbReference type="NCBI Taxonomy" id="7998"/>
    <lineage>
        <taxon>Eukaryota</taxon>
        <taxon>Metazoa</taxon>
        <taxon>Chordata</taxon>
        <taxon>Craniata</taxon>
        <taxon>Vertebrata</taxon>
        <taxon>Euteleostomi</taxon>
        <taxon>Actinopterygii</taxon>
        <taxon>Neopterygii</taxon>
        <taxon>Teleostei</taxon>
        <taxon>Ostariophysi</taxon>
        <taxon>Siluriformes</taxon>
        <taxon>Ictaluridae</taxon>
        <taxon>Ictalurus</taxon>
    </lineage>
</organism>
<evidence type="ECO:0000256" key="4">
    <source>
        <dbReference type="ARBA" id="ARBA00022782"/>
    </source>
</evidence>
<reference evidence="12" key="1">
    <citation type="journal article" date="2016" name="Nat. Commun.">
        <title>The channel catfish genome sequence provides insights into the evolution of scale formation in teleosts.</title>
        <authorList>
            <person name="Liu Z."/>
            <person name="Liu S."/>
            <person name="Yao J."/>
            <person name="Bao L."/>
            <person name="Zhang J."/>
            <person name="Li Y."/>
            <person name="Jiang C."/>
            <person name="Sun L."/>
            <person name="Wang R."/>
            <person name="Zhang Y."/>
            <person name="Zhou T."/>
            <person name="Zeng Q."/>
            <person name="Fu Q."/>
            <person name="Gao S."/>
            <person name="Li N."/>
            <person name="Koren S."/>
            <person name="Jiang Y."/>
            <person name="Zimin A."/>
            <person name="Xu P."/>
            <person name="Phillippy A.M."/>
            <person name="Geng X."/>
            <person name="Song L."/>
            <person name="Sun F."/>
            <person name="Li C."/>
            <person name="Wang X."/>
            <person name="Chen A."/>
            <person name="Jin Y."/>
            <person name="Yuan Z."/>
            <person name="Yang Y."/>
            <person name="Tan S."/>
            <person name="Peatman E."/>
            <person name="Lu J."/>
            <person name="Qin Z."/>
            <person name="Dunham R."/>
            <person name="Li Z."/>
            <person name="Sonstegard T."/>
            <person name="Feng J."/>
            <person name="Danzmann R.G."/>
            <person name="Schroeder S."/>
            <person name="Scheffler B."/>
            <person name="Duke M.V."/>
            <person name="Ballard L."/>
            <person name="Kucuktas H."/>
            <person name="Kaltenboeck L."/>
            <person name="Liu H."/>
            <person name="Armbruster J."/>
            <person name="Xie Y."/>
            <person name="Kirby M.L."/>
            <person name="Tian Y."/>
            <person name="Flanagan M.E."/>
            <person name="Mu W."/>
            <person name="Waldbieser G.C."/>
        </authorList>
    </citation>
    <scope>NUCLEOTIDE SEQUENCE [LARGE SCALE GENOMIC DNA]</scope>
    <source>
        <strain evidence="12">SDA103</strain>
    </source>
</reference>
<dbReference type="GO" id="GO:0000981">
    <property type="term" value="F:DNA-binding transcription factor activity, RNA polymerase II-specific"/>
    <property type="evidence" value="ECO:0007669"/>
    <property type="project" value="TreeGrafter"/>
</dbReference>
<keyword evidence="7" id="KW-0010">Activator</keyword>
<dbReference type="FunFam" id="3.40.1810.10:FF:000001">
    <property type="entry name" value="Myocyte-specific enhancer factor 2A homolog"/>
    <property type="match status" value="1"/>
</dbReference>
<keyword evidence="5" id="KW-0805">Transcription regulation</keyword>
<dbReference type="GO" id="GO:0046983">
    <property type="term" value="F:protein dimerization activity"/>
    <property type="evidence" value="ECO:0007669"/>
    <property type="project" value="InterPro"/>
</dbReference>
<dbReference type="Gene3D" id="3.40.1810.10">
    <property type="entry name" value="Transcription factor, MADS-box"/>
    <property type="match status" value="1"/>
</dbReference>
<feature type="region of interest" description="Disordered" evidence="10">
    <location>
        <begin position="91"/>
        <end position="128"/>
    </location>
</feature>
<dbReference type="Proteomes" id="UP000221080">
    <property type="component" value="Chromosome 22"/>
</dbReference>
<keyword evidence="2" id="KW-0217">Developmental protein</keyword>
<feature type="compositionally biased region" description="Low complexity" evidence="10">
    <location>
        <begin position="118"/>
        <end position="127"/>
    </location>
</feature>
<evidence type="ECO:0000256" key="3">
    <source>
        <dbReference type="ARBA" id="ARBA00022553"/>
    </source>
</evidence>
<dbReference type="InterPro" id="IPR002100">
    <property type="entry name" value="TF_MADSbox"/>
</dbReference>
<keyword evidence="3" id="KW-0597">Phosphoprotein</keyword>
<dbReference type="PROSITE" id="PS50066">
    <property type="entry name" value="MADS_BOX_2"/>
    <property type="match status" value="1"/>
</dbReference>
<evidence type="ECO:0000256" key="9">
    <source>
        <dbReference type="ARBA" id="ARBA00023242"/>
    </source>
</evidence>
<keyword evidence="6" id="KW-0238">DNA-binding</keyword>
<dbReference type="InterPro" id="IPR036879">
    <property type="entry name" value="TF_MADSbox_sf"/>
</dbReference>
<keyword evidence="4" id="KW-0221">Differentiation</keyword>
<evidence type="ECO:0000256" key="8">
    <source>
        <dbReference type="ARBA" id="ARBA00023163"/>
    </source>
</evidence>
<dbReference type="GO" id="GO:0042826">
    <property type="term" value="F:histone deacetylase binding"/>
    <property type="evidence" value="ECO:0007669"/>
    <property type="project" value="TreeGrafter"/>
</dbReference>
<evidence type="ECO:0000256" key="7">
    <source>
        <dbReference type="ARBA" id="ARBA00023159"/>
    </source>
</evidence>
<dbReference type="GO" id="GO:0030154">
    <property type="term" value="P:cell differentiation"/>
    <property type="evidence" value="ECO:0007669"/>
    <property type="project" value="UniProtKB-KW"/>
</dbReference>
<dbReference type="Pfam" id="PF00319">
    <property type="entry name" value="SRF-TF"/>
    <property type="match status" value="1"/>
</dbReference>
<dbReference type="Pfam" id="PF12347">
    <property type="entry name" value="HJURP_C"/>
    <property type="match status" value="1"/>
</dbReference>
<evidence type="ECO:0000256" key="1">
    <source>
        <dbReference type="ARBA" id="ARBA00004123"/>
    </source>
</evidence>
<keyword evidence="9" id="KW-0539">Nucleus</keyword>
<dbReference type="PROSITE" id="PS00350">
    <property type="entry name" value="MADS_BOX_1"/>
    <property type="match status" value="1"/>
</dbReference>
<dbReference type="SUPFAM" id="SSF55455">
    <property type="entry name" value="SRF-like"/>
    <property type="match status" value="1"/>
</dbReference>
<dbReference type="PRINTS" id="PR00404">
    <property type="entry name" value="MADSDOMAIN"/>
</dbReference>
<keyword evidence="12" id="KW-1185">Reference proteome</keyword>
<evidence type="ECO:0000256" key="10">
    <source>
        <dbReference type="SAM" id="MobiDB-lite"/>
    </source>
</evidence>
<evidence type="ECO:0000313" key="12">
    <source>
        <dbReference type="Proteomes" id="UP000221080"/>
    </source>
</evidence>
<evidence type="ECO:0000256" key="2">
    <source>
        <dbReference type="ARBA" id="ARBA00022473"/>
    </source>
</evidence>
<dbReference type="RefSeq" id="XP_047006006.1">
    <property type="nucleotide sequence ID" value="XM_047150050.2"/>
</dbReference>
<evidence type="ECO:0000256" key="5">
    <source>
        <dbReference type="ARBA" id="ARBA00023015"/>
    </source>
</evidence>
<evidence type="ECO:0000313" key="13">
    <source>
        <dbReference type="RefSeq" id="XP_047006006.1"/>
    </source>
</evidence>
<accession>A0A979ENJ7</accession>
<feature type="region of interest" description="Disordered" evidence="10">
    <location>
        <begin position="388"/>
        <end position="488"/>
    </location>
</feature>
<reference evidence="13" key="2">
    <citation type="submission" date="2025-08" db="UniProtKB">
        <authorList>
            <consortium name="RefSeq"/>
        </authorList>
    </citation>
    <scope>IDENTIFICATION</scope>
    <source>
        <tissue evidence="13">Blood</tissue>
    </source>
</reference>
<dbReference type="CDD" id="cd00265">
    <property type="entry name" value="MADS_MEF2_like"/>
    <property type="match status" value="1"/>
</dbReference>
<dbReference type="GO" id="GO:0005634">
    <property type="term" value="C:nucleus"/>
    <property type="evidence" value="ECO:0007669"/>
    <property type="project" value="UniProtKB-SubCell"/>
</dbReference>
<dbReference type="SMART" id="SM00432">
    <property type="entry name" value="MADS"/>
    <property type="match status" value="1"/>
</dbReference>
<dbReference type="InterPro" id="IPR033896">
    <property type="entry name" value="MEF2-like_N"/>
</dbReference>
<dbReference type="GO" id="GO:0000978">
    <property type="term" value="F:RNA polymerase II cis-regulatory region sequence-specific DNA binding"/>
    <property type="evidence" value="ECO:0007669"/>
    <property type="project" value="TreeGrafter"/>
</dbReference>
<dbReference type="CTD" id="798771"/>
<evidence type="ECO:0000259" key="11">
    <source>
        <dbReference type="PROSITE" id="PS50066"/>
    </source>
</evidence>
<dbReference type="InterPro" id="IPR022102">
    <property type="entry name" value="HJURP_C"/>
</dbReference>